<organism evidence="2">
    <name type="scientific">Kwoniella bestiolae CBS 10118</name>
    <dbReference type="NCBI Taxonomy" id="1296100"/>
    <lineage>
        <taxon>Eukaryota</taxon>
        <taxon>Fungi</taxon>
        <taxon>Dikarya</taxon>
        <taxon>Basidiomycota</taxon>
        <taxon>Agaricomycotina</taxon>
        <taxon>Tremellomycetes</taxon>
        <taxon>Tremellales</taxon>
        <taxon>Cryptococcaceae</taxon>
        <taxon>Kwoniella</taxon>
    </lineage>
</organism>
<dbReference type="OrthoDB" id="2563964at2759"/>
<dbReference type="KEGG" id="kbi:30211399"/>
<gene>
    <name evidence="2" type="ORF">I302_07000</name>
    <name evidence="3" type="ORF">I302_107264</name>
</gene>
<evidence type="ECO:0000256" key="1">
    <source>
        <dbReference type="SAM" id="SignalP"/>
    </source>
</evidence>
<reference evidence="2" key="1">
    <citation type="submission" date="2013-07" db="EMBL/GenBank/DDBJ databases">
        <title>The Genome Sequence of Cryptococcus bestiolae CBS10118.</title>
        <authorList>
            <consortium name="The Broad Institute Genome Sequencing Platform"/>
            <person name="Cuomo C."/>
            <person name="Litvintseva A."/>
            <person name="Chen Y."/>
            <person name="Heitman J."/>
            <person name="Sun S."/>
            <person name="Springer D."/>
            <person name="Dromer F."/>
            <person name="Young S.K."/>
            <person name="Zeng Q."/>
            <person name="Gargeya S."/>
            <person name="Fitzgerald M."/>
            <person name="Abouelleil A."/>
            <person name="Alvarado L."/>
            <person name="Berlin A.M."/>
            <person name="Chapman S.B."/>
            <person name="Dewar J."/>
            <person name="Goldberg J."/>
            <person name="Griggs A."/>
            <person name="Gujja S."/>
            <person name="Hansen M."/>
            <person name="Howarth C."/>
            <person name="Imamovic A."/>
            <person name="Larimer J."/>
            <person name="McCowan C."/>
            <person name="Murphy C."/>
            <person name="Pearson M."/>
            <person name="Priest M."/>
            <person name="Roberts A."/>
            <person name="Saif S."/>
            <person name="Shea T."/>
            <person name="Sykes S."/>
            <person name="Wortman J."/>
            <person name="Nusbaum C."/>
            <person name="Birren B."/>
        </authorList>
    </citation>
    <scope>NUCLEOTIDE SEQUENCE [LARGE SCALE GENOMIC DNA]</scope>
    <source>
        <strain evidence="2">CBS 10118</strain>
    </source>
</reference>
<feature type="chain" id="PRO_5042334732" description="ML-like domain-containing protein" evidence="1">
    <location>
        <begin position="22"/>
        <end position="153"/>
    </location>
</feature>
<dbReference type="EMBL" id="CP144546">
    <property type="protein sequence ID" value="WVW85226.1"/>
    <property type="molecule type" value="Genomic_DNA"/>
</dbReference>
<dbReference type="RefSeq" id="XP_019045084.1">
    <property type="nucleotide sequence ID" value="XM_019193607.1"/>
</dbReference>
<dbReference type="GeneID" id="30211399"/>
<sequence>MPSPLALFGVLSTFVPLLVQSVPIDVSVPSWTIVRPYNSPSTRVVGSNKLTGDLNDGDNKYVFYYDVYEKTFSAADDFHTGKEPYFTLSCVLERKEGPDTPSQFVLERQSKWVSGAFGGNLRLRCPKEEFKCLRDKCEGEYALPEGDVNTDNL</sequence>
<evidence type="ECO:0000313" key="3">
    <source>
        <dbReference type="EMBL" id="WVW85226.1"/>
    </source>
</evidence>
<protein>
    <recommendedName>
        <fullName evidence="5">ML-like domain-containing protein</fullName>
    </recommendedName>
</protein>
<dbReference type="EMBL" id="KI894023">
    <property type="protein sequence ID" value="OCF24014.1"/>
    <property type="molecule type" value="Genomic_DNA"/>
</dbReference>
<dbReference type="Proteomes" id="UP000092730">
    <property type="component" value="Chromosome 6"/>
</dbReference>
<evidence type="ECO:0008006" key="5">
    <source>
        <dbReference type="Google" id="ProtNLM"/>
    </source>
</evidence>
<reference evidence="3" key="4">
    <citation type="submission" date="2024-02" db="EMBL/GenBank/DDBJ databases">
        <title>Comparative genomics of Cryptococcus and Kwoniella reveals pathogenesis evolution and contrasting modes of karyotype evolution via chromosome fusion or intercentromeric recombination.</title>
        <authorList>
            <person name="Coelho M.A."/>
            <person name="David-Palma M."/>
            <person name="Shea T."/>
            <person name="Bowers K."/>
            <person name="McGinley-Smith S."/>
            <person name="Mohammad A.W."/>
            <person name="Gnirke A."/>
            <person name="Yurkov A.M."/>
            <person name="Nowrousian M."/>
            <person name="Sun S."/>
            <person name="Cuomo C.A."/>
            <person name="Heitman J."/>
        </authorList>
    </citation>
    <scope>NUCLEOTIDE SEQUENCE</scope>
    <source>
        <strain evidence="3">CBS 10118</strain>
    </source>
</reference>
<feature type="signal peptide" evidence="1">
    <location>
        <begin position="1"/>
        <end position="21"/>
    </location>
</feature>
<reference evidence="3" key="2">
    <citation type="submission" date="2013-07" db="EMBL/GenBank/DDBJ databases">
        <authorList>
            <consortium name="The Broad Institute Genome Sequencing Platform"/>
            <person name="Cuomo C."/>
            <person name="Litvintseva A."/>
            <person name="Chen Y."/>
            <person name="Heitman J."/>
            <person name="Sun S."/>
            <person name="Springer D."/>
            <person name="Dromer F."/>
            <person name="Young S.K."/>
            <person name="Zeng Q."/>
            <person name="Gargeya S."/>
            <person name="Fitzgerald M."/>
            <person name="Abouelleil A."/>
            <person name="Alvarado L."/>
            <person name="Berlin A.M."/>
            <person name="Chapman S.B."/>
            <person name="Dewar J."/>
            <person name="Goldberg J."/>
            <person name="Griggs A."/>
            <person name="Gujja S."/>
            <person name="Hansen M."/>
            <person name="Howarth C."/>
            <person name="Imamovic A."/>
            <person name="Larimer J."/>
            <person name="McCowan C."/>
            <person name="Murphy C."/>
            <person name="Pearson M."/>
            <person name="Priest M."/>
            <person name="Roberts A."/>
            <person name="Saif S."/>
            <person name="Shea T."/>
            <person name="Sykes S."/>
            <person name="Wortman J."/>
            <person name="Nusbaum C."/>
            <person name="Birren B."/>
        </authorList>
    </citation>
    <scope>NUCLEOTIDE SEQUENCE</scope>
    <source>
        <strain evidence="3">CBS 10118</strain>
    </source>
</reference>
<accession>A0A1B9FZ25</accession>
<keyword evidence="1" id="KW-0732">Signal</keyword>
<reference evidence="2" key="3">
    <citation type="submission" date="2014-01" db="EMBL/GenBank/DDBJ databases">
        <title>Evolution of pathogenesis and genome organization in the Tremellales.</title>
        <authorList>
            <person name="Cuomo C."/>
            <person name="Litvintseva A."/>
            <person name="Heitman J."/>
            <person name="Chen Y."/>
            <person name="Sun S."/>
            <person name="Springer D."/>
            <person name="Dromer F."/>
            <person name="Young S."/>
            <person name="Zeng Q."/>
            <person name="Chapman S."/>
            <person name="Gujja S."/>
            <person name="Saif S."/>
            <person name="Birren B."/>
        </authorList>
    </citation>
    <scope>NUCLEOTIDE SEQUENCE</scope>
    <source>
        <strain evidence="2">CBS 10118</strain>
    </source>
</reference>
<dbReference type="VEuPathDB" id="FungiDB:I302_07000"/>
<keyword evidence="4" id="KW-1185">Reference proteome</keyword>
<proteinExistence type="predicted"/>
<evidence type="ECO:0000313" key="4">
    <source>
        <dbReference type="Proteomes" id="UP000092730"/>
    </source>
</evidence>
<evidence type="ECO:0000313" key="2">
    <source>
        <dbReference type="EMBL" id="OCF24014.1"/>
    </source>
</evidence>
<name>A0A1B9FZ25_9TREE</name>
<dbReference type="AlphaFoldDB" id="A0A1B9FZ25"/>